<evidence type="ECO:0000313" key="2">
    <source>
        <dbReference type="Proteomes" id="UP000294155"/>
    </source>
</evidence>
<name>A0A4Q5L7U2_9BACT</name>
<accession>A0A4Q5L7U2</accession>
<proteinExistence type="predicted"/>
<reference evidence="1 2" key="1">
    <citation type="submission" date="2019-02" db="EMBL/GenBank/DDBJ databases">
        <title>Bacterial novel species isolated from soil.</title>
        <authorList>
            <person name="Jung H.-Y."/>
        </authorList>
    </citation>
    <scope>NUCLEOTIDE SEQUENCE [LARGE SCALE GENOMIC DNA]</scope>
    <source>
        <strain evidence="1 2">1-3-3-3</strain>
    </source>
</reference>
<protein>
    <submittedName>
        <fullName evidence="1">Uncharacterized protein</fullName>
    </submittedName>
</protein>
<evidence type="ECO:0000313" key="1">
    <source>
        <dbReference type="EMBL" id="RYU74066.1"/>
    </source>
</evidence>
<dbReference type="AlphaFoldDB" id="A0A4Q5L7U2"/>
<dbReference type="OrthoDB" id="129642at2"/>
<comment type="caution">
    <text evidence="1">The sequence shown here is derived from an EMBL/GenBank/DDBJ whole genome shotgun (WGS) entry which is preliminary data.</text>
</comment>
<dbReference type="Proteomes" id="UP000294155">
    <property type="component" value="Unassembled WGS sequence"/>
</dbReference>
<organism evidence="1 2">
    <name type="scientific">Hymenobacter persicinus</name>
    <dbReference type="NCBI Taxonomy" id="2025506"/>
    <lineage>
        <taxon>Bacteria</taxon>
        <taxon>Pseudomonadati</taxon>
        <taxon>Bacteroidota</taxon>
        <taxon>Cytophagia</taxon>
        <taxon>Cytophagales</taxon>
        <taxon>Hymenobacteraceae</taxon>
        <taxon>Hymenobacter</taxon>
    </lineage>
</organism>
<gene>
    <name evidence="1" type="ORF">EWM57_20545</name>
</gene>
<keyword evidence="2" id="KW-1185">Reference proteome</keyword>
<sequence length="80" mass="9228">MPKPETIIACPQCNWMPTGFEQDWQCTCGYTWHTFATGGQCPSCRHQWQTTQCLACSCSSPHSAWYRTTPVQWYHQISPN</sequence>
<dbReference type="EMBL" id="SEWE01000085">
    <property type="protein sequence ID" value="RYU74066.1"/>
    <property type="molecule type" value="Genomic_DNA"/>
</dbReference>